<dbReference type="GeneID" id="63778459"/>
<dbReference type="Gene3D" id="1.20.1250.20">
    <property type="entry name" value="MFS general substrate transporter like domains"/>
    <property type="match status" value="2"/>
</dbReference>
<keyword evidence="11" id="KW-1185">Reference proteome</keyword>
<dbReference type="RefSeq" id="XP_040714518.1">
    <property type="nucleotide sequence ID" value="XM_040862247.1"/>
</dbReference>
<evidence type="ECO:0000256" key="1">
    <source>
        <dbReference type="ARBA" id="ARBA00004141"/>
    </source>
</evidence>
<feature type="transmembrane region" description="Helical" evidence="8">
    <location>
        <begin position="458"/>
        <end position="478"/>
    </location>
</feature>
<comment type="similarity">
    <text evidence="2">Belongs to the major facilitator superfamily. Sugar transporter (TC 2.A.1.1) family.</text>
</comment>
<comment type="caution">
    <text evidence="10">The sequence shown here is derived from an EMBL/GenBank/DDBJ whole genome shotgun (WGS) entry which is preliminary data.</text>
</comment>
<dbReference type="InterPro" id="IPR020846">
    <property type="entry name" value="MFS_dom"/>
</dbReference>
<dbReference type="GO" id="GO:0016020">
    <property type="term" value="C:membrane"/>
    <property type="evidence" value="ECO:0007669"/>
    <property type="project" value="UniProtKB-SubCell"/>
</dbReference>
<feature type="region of interest" description="Disordered" evidence="7">
    <location>
        <begin position="1"/>
        <end position="31"/>
    </location>
</feature>
<dbReference type="STRING" id="1141098.A0A1Y2DTR3"/>
<feature type="transmembrane region" description="Helical" evidence="8">
    <location>
        <begin position="490"/>
        <end position="509"/>
    </location>
</feature>
<name>A0A1Y2DTR3_9PEZI</name>
<feature type="transmembrane region" description="Helical" evidence="8">
    <location>
        <begin position="293"/>
        <end position="314"/>
    </location>
</feature>
<proteinExistence type="inferred from homology"/>
<sequence length="618" mass="68704">MTERHFSLSLPVPTAQRRKSGANTSGIELQGLPTGHARFNAQVNRRRSNNQAVIENPLAHLTDEELVADVYHFQQTYLRSAEGGKLLRAARVAKDIRTYDEVARADNLDADHGLPVQLNPEEKAALRAEKDVLFSEPGMFRVILAVSLAAFLQGFVQTQSDPLNIDNWKFGAMNASPFLSASLIGCWLSLPINDRFGRRGAMAVAACLIFGSSLGSAFCRSWIALFLVRIVNGIGMGIKAVSTPILASETAVGFWRGSSILAWQLWVAFGIMLGFAFNLIFWTAGTGQETLTLGLILGAPLVPSLFLLVGLYYCPESPRYYMPHGSSNFNPAKAYAILRKLRKTELQALRDIYLVYKSVQLEEYAEDINTEDQTKPSRRGFFSHLAGYLSQLRELFTARRLRNALISSATVALAQQLCGSAINFIFGLPAIRTIDTLGRRKWLTMTLPVIFPLSHREIGCAFAVATNFLFAGLLSMFYPSINHGLGDGRSLGLFAGLNLVAFVLVFLLVEETKRRSLEDLDLIFAVQKRTFIRHQVTKYLPWFLGHYILGRRKPQPSLYLDLIWGAHVEGRQADEGYSATHDTSPVSPRTHAWYPVPLPEIHEQLSRASSLDTDDTHA</sequence>
<evidence type="ECO:0000256" key="8">
    <source>
        <dbReference type="SAM" id="Phobius"/>
    </source>
</evidence>
<dbReference type="GO" id="GO:0022857">
    <property type="term" value="F:transmembrane transporter activity"/>
    <property type="evidence" value="ECO:0007669"/>
    <property type="project" value="InterPro"/>
</dbReference>
<dbReference type="PROSITE" id="PS50850">
    <property type="entry name" value="MFS"/>
    <property type="match status" value="1"/>
</dbReference>
<dbReference type="PANTHER" id="PTHR48020:SF40">
    <property type="entry name" value="MAJOR FACILITATOR SUPERFAMILY (MFS) PROFILE DOMAIN-CONTAINING PROTEIN"/>
    <property type="match status" value="1"/>
</dbReference>
<evidence type="ECO:0000256" key="4">
    <source>
        <dbReference type="ARBA" id="ARBA00022692"/>
    </source>
</evidence>
<dbReference type="InParanoid" id="A0A1Y2DTR3"/>
<dbReference type="PROSITE" id="PS00217">
    <property type="entry name" value="SUGAR_TRANSPORT_2"/>
    <property type="match status" value="1"/>
</dbReference>
<keyword evidence="4 8" id="KW-0812">Transmembrane</keyword>
<protein>
    <submittedName>
        <fullName evidence="10">And other transporter-domain-containing protein</fullName>
    </submittedName>
</protein>
<feature type="transmembrane region" description="Helical" evidence="8">
    <location>
        <begin position="260"/>
        <end position="281"/>
    </location>
</feature>
<dbReference type="SUPFAM" id="SSF103473">
    <property type="entry name" value="MFS general substrate transporter"/>
    <property type="match status" value="1"/>
</dbReference>
<evidence type="ECO:0000256" key="3">
    <source>
        <dbReference type="ARBA" id="ARBA00022448"/>
    </source>
</evidence>
<dbReference type="OrthoDB" id="6339427at2759"/>
<feature type="domain" description="Major facilitator superfamily (MFS) profile" evidence="9">
    <location>
        <begin position="131"/>
        <end position="513"/>
    </location>
</feature>
<dbReference type="Pfam" id="PF00083">
    <property type="entry name" value="Sugar_tr"/>
    <property type="match status" value="2"/>
</dbReference>
<gene>
    <name evidence="10" type="ORF">BCR38DRAFT_459126</name>
</gene>
<dbReference type="Proteomes" id="UP000193689">
    <property type="component" value="Unassembled WGS sequence"/>
</dbReference>
<keyword evidence="3" id="KW-0813">Transport</keyword>
<evidence type="ECO:0000256" key="7">
    <source>
        <dbReference type="SAM" id="MobiDB-lite"/>
    </source>
</evidence>
<dbReference type="PANTHER" id="PTHR48020">
    <property type="entry name" value="PROTON MYO-INOSITOL COTRANSPORTER"/>
    <property type="match status" value="1"/>
</dbReference>
<dbReference type="EMBL" id="MCFJ01000009">
    <property type="protein sequence ID" value="ORY62682.1"/>
    <property type="molecule type" value="Genomic_DNA"/>
</dbReference>
<feature type="transmembrane region" description="Helical" evidence="8">
    <location>
        <begin position="229"/>
        <end position="248"/>
    </location>
</feature>
<reference evidence="10 11" key="1">
    <citation type="submission" date="2016-07" db="EMBL/GenBank/DDBJ databases">
        <title>Pervasive Adenine N6-methylation of Active Genes in Fungi.</title>
        <authorList>
            <consortium name="DOE Joint Genome Institute"/>
            <person name="Mondo S.J."/>
            <person name="Dannebaum R.O."/>
            <person name="Kuo R.C."/>
            <person name="Labutti K."/>
            <person name="Haridas S."/>
            <person name="Kuo A."/>
            <person name="Salamov A."/>
            <person name="Ahrendt S.R."/>
            <person name="Lipzen A."/>
            <person name="Sullivan W."/>
            <person name="Andreopoulos W.B."/>
            <person name="Clum A."/>
            <person name="Lindquist E."/>
            <person name="Daum C."/>
            <person name="Ramamoorthy G.K."/>
            <person name="Gryganskyi A."/>
            <person name="Culley D."/>
            <person name="Magnuson J.K."/>
            <person name="James T.Y."/>
            <person name="O'Malley M.A."/>
            <person name="Stajich J.E."/>
            <person name="Spatafora J.W."/>
            <person name="Visel A."/>
            <person name="Grigoriev I.V."/>
        </authorList>
    </citation>
    <scope>NUCLEOTIDE SEQUENCE [LARGE SCALE GENOMIC DNA]</scope>
    <source>
        <strain evidence="10 11">CBS 129021</strain>
    </source>
</reference>
<comment type="subcellular location">
    <subcellularLocation>
        <location evidence="1">Membrane</location>
        <topology evidence="1">Multi-pass membrane protein</topology>
    </subcellularLocation>
</comment>
<evidence type="ECO:0000256" key="6">
    <source>
        <dbReference type="ARBA" id="ARBA00023136"/>
    </source>
</evidence>
<feature type="transmembrane region" description="Helical" evidence="8">
    <location>
        <begin position="202"/>
        <end position="223"/>
    </location>
</feature>
<dbReference type="AlphaFoldDB" id="A0A1Y2DTR3"/>
<evidence type="ECO:0000256" key="2">
    <source>
        <dbReference type="ARBA" id="ARBA00010992"/>
    </source>
</evidence>
<evidence type="ECO:0000259" key="9">
    <source>
        <dbReference type="PROSITE" id="PS50850"/>
    </source>
</evidence>
<keyword evidence="6 8" id="KW-0472">Membrane</keyword>
<evidence type="ECO:0000313" key="10">
    <source>
        <dbReference type="EMBL" id="ORY62682.1"/>
    </source>
</evidence>
<dbReference type="InterPro" id="IPR005828">
    <property type="entry name" value="MFS_sugar_transport-like"/>
</dbReference>
<dbReference type="InterPro" id="IPR036259">
    <property type="entry name" value="MFS_trans_sf"/>
</dbReference>
<keyword evidence="5 8" id="KW-1133">Transmembrane helix</keyword>
<dbReference type="InterPro" id="IPR050814">
    <property type="entry name" value="Myo-inositol_Transporter"/>
</dbReference>
<dbReference type="InterPro" id="IPR005829">
    <property type="entry name" value="Sugar_transporter_CS"/>
</dbReference>
<evidence type="ECO:0000313" key="11">
    <source>
        <dbReference type="Proteomes" id="UP000193689"/>
    </source>
</evidence>
<organism evidence="10 11">
    <name type="scientific">Pseudomassariella vexata</name>
    <dbReference type="NCBI Taxonomy" id="1141098"/>
    <lineage>
        <taxon>Eukaryota</taxon>
        <taxon>Fungi</taxon>
        <taxon>Dikarya</taxon>
        <taxon>Ascomycota</taxon>
        <taxon>Pezizomycotina</taxon>
        <taxon>Sordariomycetes</taxon>
        <taxon>Xylariomycetidae</taxon>
        <taxon>Amphisphaeriales</taxon>
        <taxon>Pseudomassariaceae</taxon>
        <taxon>Pseudomassariella</taxon>
    </lineage>
</organism>
<accession>A0A1Y2DTR3</accession>
<evidence type="ECO:0000256" key="5">
    <source>
        <dbReference type="ARBA" id="ARBA00022989"/>
    </source>
</evidence>